<dbReference type="PANTHER" id="PTHR11695">
    <property type="entry name" value="ALCOHOL DEHYDROGENASE RELATED"/>
    <property type="match status" value="1"/>
</dbReference>
<reference evidence="3" key="1">
    <citation type="journal article" date="2012" name="Science">
        <title>The Paleozoic origin of enzymatic lignin decomposition reconstructed from 31 fungal genomes.</title>
        <authorList>
            <person name="Floudas D."/>
            <person name="Binder M."/>
            <person name="Riley R."/>
            <person name="Barry K."/>
            <person name="Blanchette R.A."/>
            <person name="Henrissat B."/>
            <person name="Martinez A.T."/>
            <person name="Otillar R."/>
            <person name="Spatafora J.W."/>
            <person name="Yadav J.S."/>
            <person name="Aerts A."/>
            <person name="Benoit I."/>
            <person name="Boyd A."/>
            <person name="Carlson A."/>
            <person name="Copeland A."/>
            <person name="Coutinho P.M."/>
            <person name="de Vries R.P."/>
            <person name="Ferreira P."/>
            <person name="Findley K."/>
            <person name="Foster B."/>
            <person name="Gaskell J."/>
            <person name="Glotzer D."/>
            <person name="Gorecki P."/>
            <person name="Heitman J."/>
            <person name="Hesse C."/>
            <person name="Hori C."/>
            <person name="Igarashi K."/>
            <person name="Jurgens J.A."/>
            <person name="Kallen N."/>
            <person name="Kersten P."/>
            <person name="Kohler A."/>
            <person name="Kuees U."/>
            <person name="Kumar T.K.A."/>
            <person name="Kuo A."/>
            <person name="LaButti K."/>
            <person name="Larrondo L.F."/>
            <person name="Lindquist E."/>
            <person name="Ling A."/>
            <person name="Lombard V."/>
            <person name="Lucas S."/>
            <person name="Lundell T."/>
            <person name="Martin R."/>
            <person name="McLaughlin D.J."/>
            <person name="Morgenstern I."/>
            <person name="Morin E."/>
            <person name="Murat C."/>
            <person name="Nagy L.G."/>
            <person name="Nolan M."/>
            <person name="Ohm R.A."/>
            <person name="Patyshakuliyeva A."/>
            <person name="Rokas A."/>
            <person name="Ruiz-Duenas F.J."/>
            <person name="Sabat G."/>
            <person name="Salamov A."/>
            <person name="Samejima M."/>
            <person name="Schmutz J."/>
            <person name="Slot J.C."/>
            <person name="St John F."/>
            <person name="Stenlid J."/>
            <person name="Sun H."/>
            <person name="Sun S."/>
            <person name="Syed K."/>
            <person name="Tsang A."/>
            <person name="Wiebenga A."/>
            <person name="Young D."/>
            <person name="Pisabarro A."/>
            <person name="Eastwood D.C."/>
            <person name="Martin F."/>
            <person name="Cullen D."/>
            <person name="Grigoriev I.V."/>
            <person name="Hibbett D.S."/>
        </authorList>
    </citation>
    <scope>NUCLEOTIDE SEQUENCE [LARGE SCALE GENOMIC DNA]</scope>
    <source>
        <strain evidence="3">RWD-64-598 SS2</strain>
    </source>
</reference>
<comment type="caution">
    <text evidence="2">The sequence shown here is derived from an EMBL/GenBank/DDBJ whole genome shotgun (WGS) entry which is preliminary data.</text>
</comment>
<dbReference type="CDD" id="cd08267">
    <property type="entry name" value="MDR1"/>
    <property type="match status" value="1"/>
</dbReference>
<dbReference type="OrthoDB" id="3509362at2759"/>
<dbReference type="InterPro" id="IPR020843">
    <property type="entry name" value="ER"/>
</dbReference>
<dbReference type="KEGG" id="cput:CONPUDRAFT_83487"/>
<dbReference type="InterPro" id="IPR013154">
    <property type="entry name" value="ADH-like_N"/>
</dbReference>
<dbReference type="GO" id="GO:0005739">
    <property type="term" value="C:mitochondrion"/>
    <property type="evidence" value="ECO:0007669"/>
    <property type="project" value="TreeGrafter"/>
</dbReference>
<dbReference type="SMART" id="SM00829">
    <property type="entry name" value="PKS_ER"/>
    <property type="match status" value="1"/>
</dbReference>
<dbReference type="SUPFAM" id="SSF51735">
    <property type="entry name" value="NAD(P)-binding Rossmann-fold domains"/>
    <property type="match status" value="1"/>
</dbReference>
<dbReference type="Pfam" id="PF13602">
    <property type="entry name" value="ADH_zinc_N_2"/>
    <property type="match status" value="1"/>
</dbReference>
<dbReference type="PANTHER" id="PTHR11695:SF294">
    <property type="entry name" value="RETICULON-4-INTERACTING PROTEIN 1, MITOCHONDRIAL"/>
    <property type="match status" value="1"/>
</dbReference>
<dbReference type="Gene3D" id="3.90.180.10">
    <property type="entry name" value="Medium-chain alcohol dehydrogenases, catalytic domain"/>
    <property type="match status" value="1"/>
</dbReference>
<gene>
    <name evidence="2" type="ORF">CONPUDRAFT_83487</name>
</gene>
<dbReference type="RefSeq" id="XP_007770889.1">
    <property type="nucleotide sequence ID" value="XM_007772699.1"/>
</dbReference>
<feature type="domain" description="Enoyl reductase (ER)" evidence="1">
    <location>
        <begin position="21"/>
        <end position="348"/>
    </location>
</feature>
<dbReference type="InterPro" id="IPR036291">
    <property type="entry name" value="NAD(P)-bd_dom_sf"/>
</dbReference>
<evidence type="ECO:0000313" key="2">
    <source>
        <dbReference type="EMBL" id="EIW79204.1"/>
    </source>
</evidence>
<dbReference type="AlphaFoldDB" id="A0A5M3MK66"/>
<organism evidence="2 3">
    <name type="scientific">Coniophora puteana (strain RWD-64-598)</name>
    <name type="common">Brown rot fungus</name>
    <dbReference type="NCBI Taxonomy" id="741705"/>
    <lineage>
        <taxon>Eukaryota</taxon>
        <taxon>Fungi</taxon>
        <taxon>Dikarya</taxon>
        <taxon>Basidiomycota</taxon>
        <taxon>Agaricomycotina</taxon>
        <taxon>Agaricomycetes</taxon>
        <taxon>Agaricomycetidae</taxon>
        <taxon>Boletales</taxon>
        <taxon>Coniophorineae</taxon>
        <taxon>Coniophoraceae</taxon>
        <taxon>Coniophora</taxon>
    </lineage>
</organism>
<dbReference type="Proteomes" id="UP000053558">
    <property type="component" value="Unassembled WGS sequence"/>
</dbReference>
<dbReference type="InterPro" id="IPR050700">
    <property type="entry name" value="YIM1/Zinc_Alcohol_DH_Fams"/>
</dbReference>
<dbReference type="EMBL" id="JH711581">
    <property type="protein sequence ID" value="EIW79204.1"/>
    <property type="molecule type" value="Genomic_DNA"/>
</dbReference>
<accession>A0A5M3MK66</accession>
<dbReference type="GeneID" id="19210597"/>
<protein>
    <submittedName>
        <fullName evidence="2">NAD(P)-binding protein</fullName>
    </submittedName>
</protein>
<dbReference type="Gene3D" id="3.40.50.720">
    <property type="entry name" value="NAD(P)-binding Rossmann-like Domain"/>
    <property type="match status" value="1"/>
</dbReference>
<evidence type="ECO:0000313" key="3">
    <source>
        <dbReference type="Proteomes" id="UP000053558"/>
    </source>
</evidence>
<proteinExistence type="predicted"/>
<name>A0A5M3MK66_CONPW</name>
<dbReference type="GO" id="GO:0016491">
    <property type="term" value="F:oxidoreductase activity"/>
    <property type="evidence" value="ECO:0007669"/>
    <property type="project" value="InterPro"/>
</dbReference>
<sequence length="353" mass="38333">MSYDIPDKQQAWRVVSRGHPSRALKLEEIDVPKKLGKGEILVKVQAAALNPVGWKLMSYLPNFIARRPLVPEHDLAGIVVDPHDSDFHVGDEVFGWIPTNINISTGQGALSQYTRLPAINVLRRPDNVTPVEAAGIPLAAMTALQGLTDAAKLREGQTVFINGGSSSVGLFAVYIAKAMGAKVVASASGRNEDFVRSLGVDEFVDYTQVPLYQHLTSNPPAPKFDVIFDAVGLVDPSLYKHSESYLAPGGVYVSTGPTPDFTSWGGSSGMRNMLSTVLAIARPRWLGGVKRSWKLVTVTHKEKDLARLRDLLAEGKLKPIVDSVHEFPNALQAYERIMTSRATGKVVVKIADS</sequence>
<dbReference type="Pfam" id="PF08240">
    <property type="entry name" value="ADH_N"/>
    <property type="match status" value="1"/>
</dbReference>
<evidence type="ECO:0000259" key="1">
    <source>
        <dbReference type="SMART" id="SM00829"/>
    </source>
</evidence>
<dbReference type="OMA" id="SGGCGIF"/>
<dbReference type="SUPFAM" id="SSF50129">
    <property type="entry name" value="GroES-like"/>
    <property type="match status" value="1"/>
</dbReference>
<dbReference type="InterPro" id="IPR011032">
    <property type="entry name" value="GroES-like_sf"/>
</dbReference>
<keyword evidence="3" id="KW-1185">Reference proteome</keyword>